<feature type="domain" description="DUF4010" evidence="3">
    <location>
        <begin position="188"/>
        <end position="393"/>
    </location>
</feature>
<feature type="transmembrane region" description="Helical" evidence="1">
    <location>
        <begin position="150"/>
        <end position="168"/>
    </location>
</feature>
<proteinExistence type="predicted"/>
<evidence type="ECO:0000259" key="3">
    <source>
        <dbReference type="Pfam" id="PF13194"/>
    </source>
</evidence>
<protein>
    <submittedName>
        <fullName evidence="4">Uncharacterized membrane protein, DUF4010 family</fullName>
    </submittedName>
</protein>
<feature type="transmembrane region" description="Helical" evidence="1">
    <location>
        <begin position="243"/>
        <end position="265"/>
    </location>
</feature>
<evidence type="ECO:0000256" key="1">
    <source>
        <dbReference type="SAM" id="Phobius"/>
    </source>
</evidence>
<feature type="transmembrane region" description="Helical" evidence="1">
    <location>
        <begin position="311"/>
        <end position="330"/>
    </location>
</feature>
<feature type="transmembrane region" description="Helical" evidence="1">
    <location>
        <begin position="371"/>
        <end position="390"/>
    </location>
</feature>
<dbReference type="RefSeq" id="WP_076454327.1">
    <property type="nucleotide sequence ID" value="NZ_FTOB01000002.1"/>
</dbReference>
<keyword evidence="5" id="KW-1185">Reference proteome</keyword>
<dbReference type="PANTHER" id="PTHR39084:SF1">
    <property type="entry name" value="DUF4010 DOMAIN-CONTAINING PROTEIN"/>
    <property type="match status" value="1"/>
</dbReference>
<keyword evidence="1" id="KW-0812">Transmembrane</keyword>
<dbReference type="InterPro" id="IPR025105">
    <property type="entry name" value="DUF4010"/>
</dbReference>
<evidence type="ECO:0000313" key="5">
    <source>
        <dbReference type="Proteomes" id="UP000185728"/>
    </source>
</evidence>
<feature type="transmembrane region" description="Helical" evidence="1">
    <location>
        <begin position="180"/>
        <end position="201"/>
    </location>
</feature>
<dbReference type="InterPro" id="IPR049177">
    <property type="entry name" value="MgtC_SapB_SrpB_YhiD_N"/>
</dbReference>
<evidence type="ECO:0000313" key="4">
    <source>
        <dbReference type="EMBL" id="SIS53117.1"/>
    </source>
</evidence>
<dbReference type="Pfam" id="PF13194">
    <property type="entry name" value="DUF4010"/>
    <property type="match status" value="1"/>
</dbReference>
<feature type="transmembrane region" description="Helical" evidence="1">
    <location>
        <begin position="272"/>
        <end position="291"/>
    </location>
</feature>
<sequence>MITFEGINEFMDSYILGVLISMGIGLIIGLEREYNKLKDQGFAGIRTFPIVAILGFTLENLTDKFTVWLLIIGLASFILFLAFNHIYQKQEEYSKGLTTNLALIATFILGVMVSAEYYRDAVATSVILVTLLSLKTRFRTVISNITSEELFAFIKFSIIALLILPSLPNKSYGSNGLLNPFEIGSIVVIVSFLNFIGYFLVKYVGSKRGILLTAILGGLISSTAVAWSYASRSEESPELSKKYAAGIIIASAIMFPRLAFLVYIFNSALLTYLALPFTVLTLICLVVSLVLIQRDTKKPDTNIKLGNPLNILNAIGFGAIYVVILFAVFYSNKFFGESGLYYSALISGLADTDAITISMAKFSLDSDKLNLASLVIIAAVLSNMLVKLGISLLKGSKTTGKLVAYTFGAIILVSIIYILSHSI</sequence>
<feature type="transmembrane region" description="Helical" evidence="1">
    <location>
        <begin position="13"/>
        <end position="30"/>
    </location>
</feature>
<keyword evidence="1" id="KW-1133">Transmembrane helix</keyword>
<dbReference type="Proteomes" id="UP000185728">
    <property type="component" value="Unassembled WGS sequence"/>
</dbReference>
<feature type="domain" description="MgtC/SapB/SrpB/YhiD N-terminal" evidence="2">
    <location>
        <begin position="19"/>
        <end position="139"/>
    </location>
</feature>
<feature type="transmembrane region" description="Helical" evidence="1">
    <location>
        <begin position="210"/>
        <end position="231"/>
    </location>
</feature>
<accession>A0ABY1KNE4</accession>
<comment type="caution">
    <text evidence="4">The sequence shown here is derived from an EMBL/GenBank/DDBJ whole genome shotgun (WGS) entry which is preliminary data.</text>
</comment>
<keyword evidence="1" id="KW-0472">Membrane</keyword>
<evidence type="ECO:0000259" key="2">
    <source>
        <dbReference type="Pfam" id="PF02308"/>
    </source>
</evidence>
<dbReference type="Pfam" id="PF02308">
    <property type="entry name" value="MgtC"/>
    <property type="match status" value="1"/>
</dbReference>
<gene>
    <name evidence="4" type="ORF">SAMN05421766_102587</name>
</gene>
<dbReference type="PANTHER" id="PTHR39084">
    <property type="entry name" value="MEMBRANE PROTEIN-RELATED"/>
    <property type="match status" value="1"/>
</dbReference>
<feature type="transmembrane region" description="Helical" evidence="1">
    <location>
        <begin position="96"/>
        <end position="115"/>
    </location>
</feature>
<feature type="transmembrane region" description="Helical" evidence="1">
    <location>
        <begin position="65"/>
        <end position="84"/>
    </location>
</feature>
<reference evidence="4 5" key="1">
    <citation type="submission" date="2017-01" db="EMBL/GenBank/DDBJ databases">
        <authorList>
            <person name="Varghese N."/>
            <person name="Submissions S."/>
        </authorList>
    </citation>
    <scope>NUCLEOTIDE SEQUENCE [LARGE SCALE GENOMIC DNA]</scope>
    <source>
        <strain evidence="4 5">DSM 2061</strain>
    </source>
</reference>
<feature type="transmembrane region" description="Helical" evidence="1">
    <location>
        <begin position="42"/>
        <end position="59"/>
    </location>
</feature>
<organism evidence="4 5">
    <name type="scientific">Zobellia uliginosa</name>
    <dbReference type="NCBI Taxonomy" id="143224"/>
    <lineage>
        <taxon>Bacteria</taxon>
        <taxon>Pseudomonadati</taxon>
        <taxon>Bacteroidota</taxon>
        <taxon>Flavobacteriia</taxon>
        <taxon>Flavobacteriales</taxon>
        <taxon>Flavobacteriaceae</taxon>
        <taxon>Zobellia</taxon>
    </lineage>
</organism>
<feature type="transmembrane region" description="Helical" evidence="1">
    <location>
        <begin position="402"/>
        <end position="420"/>
    </location>
</feature>
<dbReference type="EMBL" id="FTOB01000002">
    <property type="protein sequence ID" value="SIS53117.1"/>
    <property type="molecule type" value="Genomic_DNA"/>
</dbReference>
<name>A0ABY1KNE4_9FLAO</name>